<dbReference type="SUPFAM" id="SSF56954">
    <property type="entry name" value="Outer membrane efflux proteins (OEP)"/>
    <property type="match status" value="1"/>
</dbReference>
<dbReference type="GO" id="GO:0015562">
    <property type="term" value="F:efflux transmembrane transporter activity"/>
    <property type="evidence" value="ECO:0007669"/>
    <property type="project" value="InterPro"/>
</dbReference>
<comment type="subcellular location">
    <subcellularLocation>
        <location evidence="2">Cell membrane</location>
        <topology evidence="2">Lipid-anchor</topology>
    </subcellularLocation>
</comment>
<dbReference type="EMBL" id="WVTD01000012">
    <property type="protein sequence ID" value="MYL99130.1"/>
    <property type="molecule type" value="Genomic_DNA"/>
</dbReference>
<dbReference type="InterPro" id="IPR010131">
    <property type="entry name" value="MdtP/NodT-like"/>
</dbReference>
<keyword evidence="2" id="KW-0449">Lipoprotein</keyword>
<protein>
    <submittedName>
        <fullName evidence="3">Efflux transporter outer membrane subunit</fullName>
    </submittedName>
</protein>
<evidence type="ECO:0000313" key="4">
    <source>
        <dbReference type="Proteomes" id="UP000465810"/>
    </source>
</evidence>
<dbReference type="NCBIfam" id="TIGR01845">
    <property type="entry name" value="outer_NodT"/>
    <property type="match status" value="1"/>
</dbReference>
<organism evidence="3 4">
    <name type="scientific">Novosphingobium silvae</name>
    <dbReference type="NCBI Taxonomy" id="2692619"/>
    <lineage>
        <taxon>Bacteria</taxon>
        <taxon>Pseudomonadati</taxon>
        <taxon>Pseudomonadota</taxon>
        <taxon>Alphaproteobacteria</taxon>
        <taxon>Sphingomonadales</taxon>
        <taxon>Sphingomonadaceae</taxon>
        <taxon>Novosphingobium</taxon>
    </lineage>
</organism>
<feature type="signal peptide" evidence="2">
    <location>
        <begin position="1"/>
        <end position="22"/>
    </location>
</feature>
<dbReference type="InterPro" id="IPR003423">
    <property type="entry name" value="OMP_efflux"/>
</dbReference>
<keyword evidence="2" id="KW-0472">Membrane</keyword>
<dbReference type="GO" id="GO:0005886">
    <property type="term" value="C:plasma membrane"/>
    <property type="evidence" value="ECO:0007669"/>
    <property type="project" value="UniProtKB-SubCell"/>
</dbReference>
<gene>
    <name evidence="3" type="ORF">GR702_15290</name>
</gene>
<evidence type="ECO:0000256" key="1">
    <source>
        <dbReference type="ARBA" id="ARBA00007613"/>
    </source>
</evidence>
<dbReference type="AlphaFoldDB" id="A0A7X4K8E0"/>
<dbReference type="RefSeq" id="WP_125961511.1">
    <property type="nucleotide sequence ID" value="NZ_WVTD01000012.1"/>
</dbReference>
<dbReference type="Pfam" id="PF02321">
    <property type="entry name" value="OEP"/>
    <property type="match status" value="2"/>
</dbReference>
<name>A0A7X4K8E0_9SPHN</name>
<keyword evidence="2" id="KW-0812">Transmembrane</keyword>
<evidence type="ECO:0000313" key="3">
    <source>
        <dbReference type="EMBL" id="MYL99130.1"/>
    </source>
</evidence>
<evidence type="ECO:0000256" key="2">
    <source>
        <dbReference type="RuleBase" id="RU362097"/>
    </source>
</evidence>
<keyword evidence="2" id="KW-0732">Signal</keyword>
<keyword evidence="2" id="KW-1134">Transmembrane beta strand</keyword>
<comment type="caution">
    <text evidence="3">The sequence shown here is derived from an EMBL/GenBank/DDBJ whole genome shotgun (WGS) entry which is preliminary data.</text>
</comment>
<dbReference type="Gene3D" id="1.20.1600.10">
    <property type="entry name" value="Outer membrane efflux proteins (OEP)"/>
    <property type="match status" value="1"/>
</dbReference>
<dbReference type="Proteomes" id="UP000465810">
    <property type="component" value="Unassembled WGS sequence"/>
</dbReference>
<dbReference type="PROSITE" id="PS51257">
    <property type="entry name" value="PROKAR_LIPOPROTEIN"/>
    <property type="match status" value="1"/>
</dbReference>
<feature type="chain" id="PRO_5031594736" evidence="2">
    <location>
        <begin position="23"/>
        <end position="491"/>
    </location>
</feature>
<sequence>MIAPYKQRGARFAALLASVALAGCATMAPKYERPVTPVSESFPVGAAYGDVASTGEESAADIGWKDFFADPLLHQLVEKSLTNNRDLRVAALNVEAARARYRVQRSELLPTLSVGAEGTAQKLPSDLFYNRRQYQVGAAVSAWELDLWGRIRSLSDQAREAYFAVEENRTAAQLSLVAEVANAYLTLRADQAMLRLSQDTLATQKTSYDLTNQLVEVGNIAKLDLRRTEVALRTAEADVATYTRLAAQDRNALALLLGEPLSPDLATQLDNATTLPDGIVTSKIPAGLPSDLLTRRPDIRAAEHSLKGANASIGAARAAFFPTITLTGSGGTASSSLDDLFTSGSGAWSFMPRINLPIFNGGALRANLEQAKVQKSIEIATYEKAIQTAFREVSDGLAGQRTFDDQIKAEQSREAASGAAYKLSEQRFKEGEDSNLALLDAQRAHYGSQQALVRARLARLSNLINLYKALGGGWTAQSIAAGLDQAPSTRQ</sequence>
<keyword evidence="2" id="KW-0564">Palmitate</keyword>
<proteinExistence type="inferred from homology"/>
<comment type="similarity">
    <text evidence="1 2">Belongs to the outer membrane factor (OMF) (TC 1.B.17) family.</text>
</comment>
<dbReference type="Gene3D" id="2.20.200.10">
    <property type="entry name" value="Outer membrane efflux proteins (OEP)"/>
    <property type="match status" value="1"/>
</dbReference>
<reference evidence="3 4" key="1">
    <citation type="submission" date="2019-12" db="EMBL/GenBank/DDBJ databases">
        <authorList>
            <person name="Feng G."/>
            <person name="Zhu H."/>
        </authorList>
    </citation>
    <scope>NUCLEOTIDE SEQUENCE [LARGE SCALE GENOMIC DNA]</scope>
    <source>
        <strain evidence="3 4">FGD1</strain>
    </source>
</reference>
<dbReference type="PANTHER" id="PTHR30203">
    <property type="entry name" value="OUTER MEMBRANE CATION EFFLUX PROTEIN"/>
    <property type="match status" value="1"/>
</dbReference>
<keyword evidence="4" id="KW-1185">Reference proteome</keyword>
<dbReference type="PANTHER" id="PTHR30203:SF32">
    <property type="entry name" value="CATION EFFLUX SYSTEM PROTEIN CUSC"/>
    <property type="match status" value="1"/>
</dbReference>
<accession>A0A7X4K8E0</accession>